<proteinExistence type="inferred from homology"/>
<dbReference type="InterPro" id="IPR011577">
    <property type="entry name" value="Cyt_b561_bac/Ni-Hgenase"/>
</dbReference>
<name>A0A7H0SR58_9CORY</name>
<keyword evidence="7" id="KW-0479">Metal-binding</keyword>
<keyword evidence="6" id="KW-0812">Transmembrane</keyword>
<dbReference type="InterPro" id="IPR051542">
    <property type="entry name" value="Hydrogenase_cytochrome"/>
</dbReference>
<accession>A0A7H0SR58</accession>
<evidence type="ECO:0000256" key="6">
    <source>
        <dbReference type="ARBA" id="ARBA00022692"/>
    </source>
</evidence>
<organism evidence="12 13">
    <name type="scientific">Corynebacterium poyangense</name>
    <dbReference type="NCBI Taxonomy" id="2684405"/>
    <lineage>
        <taxon>Bacteria</taxon>
        <taxon>Bacillati</taxon>
        <taxon>Actinomycetota</taxon>
        <taxon>Actinomycetes</taxon>
        <taxon>Mycobacteriales</taxon>
        <taxon>Corynebacteriaceae</taxon>
        <taxon>Corynebacterium</taxon>
    </lineage>
</organism>
<dbReference type="KEGG" id="cpoy:GP475_10630"/>
<dbReference type="PANTHER" id="PTHR30485:SF0">
    <property type="entry name" value="NI_FE-HYDROGENASE 1 B-TYPE CYTOCHROME SUBUNIT-RELATED"/>
    <property type="match status" value="1"/>
</dbReference>
<evidence type="ECO:0000256" key="8">
    <source>
        <dbReference type="ARBA" id="ARBA00022982"/>
    </source>
</evidence>
<dbReference type="GO" id="GO:0009055">
    <property type="term" value="F:electron transfer activity"/>
    <property type="evidence" value="ECO:0007669"/>
    <property type="project" value="InterPro"/>
</dbReference>
<evidence type="ECO:0000256" key="1">
    <source>
        <dbReference type="ARBA" id="ARBA00004651"/>
    </source>
</evidence>
<evidence type="ECO:0000256" key="2">
    <source>
        <dbReference type="ARBA" id="ARBA00008622"/>
    </source>
</evidence>
<dbReference type="GO" id="GO:0005886">
    <property type="term" value="C:plasma membrane"/>
    <property type="evidence" value="ECO:0007669"/>
    <property type="project" value="UniProtKB-SubCell"/>
</dbReference>
<dbReference type="Gene3D" id="1.20.950.20">
    <property type="entry name" value="Transmembrane di-heme cytochromes, Chain C"/>
    <property type="match status" value="1"/>
</dbReference>
<keyword evidence="8" id="KW-0249">Electron transport</keyword>
<evidence type="ECO:0000313" key="12">
    <source>
        <dbReference type="EMBL" id="QNQ91033.1"/>
    </source>
</evidence>
<dbReference type="InterPro" id="IPR023299">
    <property type="entry name" value="ATPase_P-typ_cyto_dom_N"/>
</dbReference>
<dbReference type="RefSeq" id="WP_187974343.1">
    <property type="nucleotide sequence ID" value="NZ_CP046884.1"/>
</dbReference>
<dbReference type="NCBIfam" id="TIGR02125">
    <property type="entry name" value="CytB-hydogenase"/>
    <property type="match status" value="1"/>
</dbReference>
<keyword evidence="5" id="KW-0349">Heme</keyword>
<evidence type="ECO:0000256" key="3">
    <source>
        <dbReference type="ARBA" id="ARBA00022448"/>
    </source>
</evidence>
<dbReference type="SUPFAM" id="SSF81342">
    <property type="entry name" value="Transmembrane di-heme cytochromes"/>
    <property type="match status" value="1"/>
</dbReference>
<comment type="similarity">
    <text evidence="2">Belongs to the HupC/HyaC/HydC family.</text>
</comment>
<gene>
    <name evidence="12" type="primary">cybH</name>
    <name evidence="12" type="ORF">GP475_10630</name>
</gene>
<keyword evidence="4" id="KW-1003">Cell membrane</keyword>
<comment type="subcellular location">
    <subcellularLocation>
        <location evidence="1">Cell membrane</location>
        <topology evidence="1">Multi-pass membrane protein</topology>
    </subcellularLocation>
</comment>
<dbReference type="EMBL" id="CP046884">
    <property type="protein sequence ID" value="QNQ91033.1"/>
    <property type="molecule type" value="Genomic_DNA"/>
</dbReference>
<dbReference type="Pfam" id="PF01292">
    <property type="entry name" value="Ni_hydr_CYTB"/>
    <property type="match status" value="1"/>
</dbReference>
<dbReference type="GO" id="GO:0022904">
    <property type="term" value="P:respiratory electron transport chain"/>
    <property type="evidence" value="ECO:0007669"/>
    <property type="project" value="InterPro"/>
</dbReference>
<dbReference type="GO" id="GO:0000166">
    <property type="term" value="F:nucleotide binding"/>
    <property type="evidence" value="ECO:0007669"/>
    <property type="project" value="InterPro"/>
</dbReference>
<evidence type="ECO:0000256" key="7">
    <source>
        <dbReference type="ARBA" id="ARBA00022723"/>
    </source>
</evidence>
<dbReference type="PANTHER" id="PTHR30485">
    <property type="entry name" value="NI/FE-HYDROGENASE 1 B-TYPE CYTOCHROME SUBUNIT"/>
    <property type="match status" value="1"/>
</dbReference>
<evidence type="ECO:0000256" key="9">
    <source>
        <dbReference type="ARBA" id="ARBA00022989"/>
    </source>
</evidence>
<keyword evidence="11" id="KW-0472">Membrane</keyword>
<dbReference type="InterPro" id="IPR000516">
    <property type="entry name" value="Ni-dep_Hydgase_cyt-B"/>
</dbReference>
<dbReference type="InterPro" id="IPR016174">
    <property type="entry name" value="Di-haem_cyt_TM"/>
</dbReference>
<dbReference type="Proteomes" id="UP000516320">
    <property type="component" value="Chromosome"/>
</dbReference>
<keyword evidence="13" id="KW-1185">Reference proteome</keyword>
<keyword evidence="10" id="KW-0408">Iron</keyword>
<dbReference type="AlphaFoldDB" id="A0A7H0SR58"/>
<evidence type="ECO:0000256" key="10">
    <source>
        <dbReference type="ARBA" id="ARBA00023004"/>
    </source>
</evidence>
<evidence type="ECO:0000256" key="11">
    <source>
        <dbReference type="ARBA" id="ARBA00023136"/>
    </source>
</evidence>
<sequence>MTAPTAERRSGTVVRPVRAYSASHLSSGELLQLAATIPELATHDPVDSALLASLETNAPELQPQIAQEFDPARPDRRYSLARSGDLVIMRGDLEAVLEKSQLSGKEKAALVRHARSHRRRGQRLLGVATAKAAGEAQEGTALKASDNFALQGFIALSLESRSKAERVAAHNQPQWVRVPLWPLSIRVLHWLNVFFIVTLSVSGYYIMNPAWLPAPPPVPDESGFTFGWVRLIHFVAATGWLTMGLSRVWLWFFSRHKQLRWRAMWPLDSKESFRGLWGTIRHYAFLDKEGPLYITHNPLQQLSYTGLYALCIIQMGTGLALFGLYNQYNGIWRMLAYPIHWIGVPEVRLIHTVLMYVIWAFVIIHIYLAVRADTLERHGGVSSMISGAVWLRRGAQPVDGPRVD</sequence>
<dbReference type="GO" id="GO:0005506">
    <property type="term" value="F:iron ion binding"/>
    <property type="evidence" value="ECO:0007669"/>
    <property type="project" value="InterPro"/>
</dbReference>
<dbReference type="PRINTS" id="PR00161">
    <property type="entry name" value="NIHGNASECYTB"/>
</dbReference>
<reference evidence="12 13" key="1">
    <citation type="submission" date="2019-12" db="EMBL/GenBank/DDBJ databases">
        <title>Corynebacterium sp. nov., isolated from feces of the Anser Albifrons in China.</title>
        <authorList>
            <person name="Liu Q."/>
        </authorList>
    </citation>
    <scope>NUCLEOTIDE SEQUENCE [LARGE SCALE GENOMIC DNA]</scope>
    <source>
        <strain evidence="12 13">4H37-19</strain>
    </source>
</reference>
<protein>
    <submittedName>
        <fullName evidence="12">Ni/Fe-hydrogenase, b-type cytochrome subunit</fullName>
    </submittedName>
</protein>
<dbReference type="Gene3D" id="3.40.1110.10">
    <property type="entry name" value="Calcium-transporting ATPase, cytoplasmic domain N"/>
    <property type="match status" value="1"/>
</dbReference>
<keyword evidence="3" id="KW-0813">Transport</keyword>
<evidence type="ECO:0000313" key="13">
    <source>
        <dbReference type="Proteomes" id="UP000516320"/>
    </source>
</evidence>
<evidence type="ECO:0000256" key="5">
    <source>
        <dbReference type="ARBA" id="ARBA00022617"/>
    </source>
</evidence>
<keyword evidence="9" id="KW-1133">Transmembrane helix</keyword>
<evidence type="ECO:0000256" key="4">
    <source>
        <dbReference type="ARBA" id="ARBA00022475"/>
    </source>
</evidence>
<dbReference type="GO" id="GO:0020037">
    <property type="term" value="F:heme binding"/>
    <property type="evidence" value="ECO:0007669"/>
    <property type="project" value="TreeGrafter"/>
</dbReference>